<accession>A0A927MN37</accession>
<reference evidence="3" key="1">
    <citation type="submission" date="2020-10" db="EMBL/GenBank/DDBJ databases">
        <title>Sequencing the genomes of 1000 actinobacteria strains.</title>
        <authorList>
            <person name="Klenk H.-P."/>
        </authorList>
    </citation>
    <scope>NUCLEOTIDE SEQUENCE</scope>
    <source>
        <strain evidence="3">DSM 45354</strain>
    </source>
</reference>
<dbReference type="RefSeq" id="WP_192748480.1">
    <property type="nucleotide sequence ID" value="NZ_BAABJL010000266.1"/>
</dbReference>
<feature type="transmembrane region" description="Helical" evidence="1">
    <location>
        <begin position="308"/>
        <end position="326"/>
    </location>
</feature>
<keyword evidence="1" id="KW-0472">Membrane</keyword>
<name>A0A927MN37_9ACTN</name>
<dbReference type="SUPFAM" id="SSF53448">
    <property type="entry name" value="Nucleotide-diphospho-sugar transferases"/>
    <property type="match status" value="1"/>
</dbReference>
<protein>
    <recommendedName>
        <fullName evidence="2">Glycosyltransferase 2-like domain-containing protein</fullName>
    </recommendedName>
</protein>
<evidence type="ECO:0000313" key="4">
    <source>
        <dbReference type="Proteomes" id="UP000638648"/>
    </source>
</evidence>
<feature type="transmembrane region" description="Helical" evidence="1">
    <location>
        <begin position="283"/>
        <end position="301"/>
    </location>
</feature>
<dbReference type="Pfam" id="PF13632">
    <property type="entry name" value="Glyco_trans_2_3"/>
    <property type="match status" value="1"/>
</dbReference>
<keyword evidence="1" id="KW-1133">Transmembrane helix</keyword>
<evidence type="ECO:0000259" key="2">
    <source>
        <dbReference type="Pfam" id="PF13632"/>
    </source>
</evidence>
<evidence type="ECO:0000313" key="3">
    <source>
        <dbReference type="EMBL" id="MBE1603740.1"/>
    </source>
</evidence>
<gene>
    <name evidence="3" type="ORF">HEB94_000588</name>
</gene>
<feature type="domain" description="Glycosyltransferase 2-like" evidence="2">
    <location>
        <begin position="133"/>
        <end position="320"/>
    </location>
</feature>
<proteinExistence type="predicted"/>
<dbReference type="AlphaFoldDB" id="A0A927MN37"/>
<sequence length="394" mass="45014">MGWLIFLMAAVMVPLVAVAVDAVAGVRARDKSYQFGVLENADFEILVPIYGSVKYLENIEYLSRYGSKVLLCTTAGETTQFYDELYAITARHGFRLFVARFGRGGNANKRATSGTVRDRLIRDALPLVRATYVVPVDADTTTTLPLERLVGELHRRGYDLASVRLVPQNTDSILARLQGFEYRMAMQLRFLAPWMVSGACHVARTKVLTDVMNRHSLFFQGNDVEAGLIARLRGYRIGHIPFEVPTVVPSSFRAWYRQRLAWAGGEFRLFIVNFRYVVRHPLLWIYGGLVTIAMFPLRWLEFEGFDKVGLVVALALYVGLVMFLHWQHRSALLLLMPLYMLFSSMLMTPLGVAWYFWMAWKDRNLGIIKPNRDYTPPAPLAEPEPPYAWVRNYI</sequence>
<keyword evidence="1" id="KW-0812">Transmembrane</keyword>
<comment type="caution">
    <text evidence="3">The sequence shown here is derived from an EMBL/GenBank/DDBJ whole genome shotgun (WGS) entry which is preliminary data.</text>
</comment>
<dbReference type="EMBL" id="JADBEM010000001">
    <property type="protein sequence ID" value="MBE1603740.1"/>
    <property type="molecule type" value="Genomic_DNA"/>
</dbReference>
<dbReference type="InterPro" id="IPR001173">
    <property type="entry name" value="Glyco_trans_2-like"/>
</dbReference>
<feature type="transmembrane region" description="Helical" evidence="1">
    <location>
        <begin position="338"/>
        <end position="357"/>
    </location>
</feature>
<keyword evidence="4" id="KW-1185">Reference proteome</keyword>
<dbReference type="InterPro" id="IPR029044">
    <property type="entry name" value="Nucleotide-diphossugar_trans"/>
</dbReference>
<organism evidence="3 4">
    <name type="scientific">Actinopolymorpha pittospori</name>
    <dbReference type="NCBI Taxonomy" id="648752"/>
    <lineage>
        <taxon>Bacteria</taxon>
        <taxon>Bacillati</taxon>
        <taxon>Actinomycetota</taxon>
        <taxon>Actinomycetes</taxon>
        <taxon>Propionibacteriales</taxon>
        <taxon>Actinopolymorphaceae</taxon>
        <taxon>Actinopolymorpha</taxon>
    </lineage>
</organism>
<evidence type="ECO:0000256" key="1">
    <source>
        <dbReference type="SAM" id="Phobius"/>
    </source>
</evidence>
<dbReference type="Proteomes" id="UP000638648">
    <property type="component" value="Unassembled WGS sequence"/>
</dbReference>